<dbReference type="SMART" id="SM00974">
    <property type="entry name" value="T5orf172"/>
    <property type="match status" value="1"/>
</dbReference>
<sequence length="518" mass="59310">MTILEFLLAVVLLAAVVWAIVAFARGQTLERQLEESTTRAATTNIRLEQAENQVADLTAGLSRYSVLADRDAYLAGVETQIQAKQEDLARLEQELTQRARKAEAELAEQLNRRRAVLDNQRLEAERKADEARSTVGTLETRIGELQGKLRKLEEVSCLEEFGFYEFRHSFETAGEFAVALDTVRDQQKRALKDKRAAVCDTTWTVGDSKREGEKMVNGVLRMMLRAFNGECDACISRVKYNNVDTMRSRIEASSKAINDFGKTLNCRIADEYLQSKLKELELSYEYQVKKQQEAEEQRRIREQMREEERALKEAEKAREAAEKEERRYLKALDEARRELESATAGQQQKLLREIEALNARLAETENLKQRAQSMAELTRSGHVYVISNVGSFGDRVFKIGMTRRLEPMERVNELGDASVPFPFDVHAMIYSTDAPTLENQLHKHFSQRRLNLVNERKEFFQVAIEEIETALNDFARQNPSLKARMELTKVAEAEQYRQSEAKRRIYTAPMVSAAAGSY</sequence>
<name>A0ABY3PQ30_9CYAN</name>
<evidence type="ECO:0000256" key="1">
    <source>
        <dbReference type="ARBA" id="ARBA00004496"/>
    </source>
</evidence>
<gene>
    <name evidence="7" type="ORF">ISF26_05195</name>
</gene>
<evidence type="ECO:0000256" key="2">
    <source>
        <dbReference type="ARBA" id="ARBA00022490"/>
    </source>
</evidence>
<keyword evidence="3" id="KW-0518">Myosin</keyword>
<evidence type="ECO:0000256" key="4">
    <source>
        <dbReference type="ARBA" id="ARBA00023175"/>
    </source>
</evidence>
<reference evidence="7 8" key="1">
    <citation type="journal article" date="2021" name="Genome Biol. Evol.">
        <title>Complete Genome Sequencing of a Novel Gloeobacter Species from a Waterfall Cave in Mexico.</title>
        <authorList>
            <person name="Saw J.H."/>
            <person name="Cardona T."/>
            <person name="Montejano G."/>
        </authorList>
    </citation>
    <scope>NUCLEOTIDE SEQUENCE [LARGE SCALE GENOMIC DNA]</scope>
    <source>
        <strain evidence="7">MG652769</strain>
    </source>
</reference>
<dbReference type="Proteomes" id="UP001054846">
    <property type="component" value="Chromosome"/>
</dbReference>
<keyword evidence="5" id="KW-0175">Coiled coil</keyword>
<feature type="domain" description="Bacteriophage T5 Orf172 DNA-binding" evidence="6">
    <location>
        <begin position="391"/>
        <end position="474"/>
    </location>
</feature>
<evidence type="ECO:0000256" key="3">
    <source>
        <dbReference type="ARBA" id="ARBA00023123"/>
    </source>
</evidence>
<dbReference type="InterPro" id="IPR025280">
    <property type="entry name" value="SNIPE"/>
</dbReference>
<feature type="coiled-coil region" evidence="5">
    <location>
        <begin position="277"/>
        <end position="374"/>
    </location>
</feature>
<dbReference type="InterPro" id="IPR018306">
    <property type="entry name" value="Phage_T5_Orf172_DNA-bd"/>
</dbReference>
<accession>A0ABY3PQ30</accession>
<dbReference type="PANTHER" id="PTHR46349:SF6">
    <property type="entry name" value="MYOSIN-6-LIKE"/>
    <property type="match status" value="1"/>
</dbReference>
<organism evidence="7 8">
    <name type="scientific">Gloeobacter morelensis MG652769</name>
    <dbReference type="NCBI Taxonomy" id="2781736"/>
    <lineage>
        <taxon>Bacteria</taxon>
        <taxon>Bacillati</taxon>
        <taxon>Cyanobacteriota</taxon>
        <taxon>Cyanophyceae</taxon>
        <taxon>Gloeobacterales</taxon>
        <taxon>Gloeobacteraceae</taxon>
        <taxon>Gloeobacter</taxon>
        <taxon>Gloeobacter morelensis</taxon>
    </lineage>
</organism>
<dbReference type="Pfam" id="PF13250">
    <property type="entry name" value="SNIPE"/>
    <property type="match status" value="1"/>
</dbReference>
<keyword evidence="8" id="KW-1185">Reference proteome</keyword>
<evidence type="ECO:0000313" key="8">
    <source>
        <dbReference type="Proteomes" id="UP001054846"/>
    </source>
</evidence>
<keyword evidence="4" id="KW-0505">Motor protein</keyword>
<proteinExistence type="predicted"/>
<keyword evidence="2" id="KW-0963">Cytoplasm</keyword>
<evidence type="ECO:0000256" key="5">
    <source>
        <dbReference type="SAM" id="Coils"/>
    </source>
</evidence>
<comment type="subcellular location">
    <subcellularLocation>
        <location evidence="1">Cytoplasm</location>
    </subcellularLocation>
</comment>
<evidence type="ECO:0000259" key="6">
    <source>
        <dbReference type="SMART" id="SM00974"/>
    </source>
</evidence>
<dbReference type="RefSeq" id="WP_230842864.1">
    <property type="nucleotide sequence ID" value="NZ_CP063845.1"/>
</dbReference>
<dbReference type="Pfam" id="PF13455">
    <property type="entry name" value="MUG113"/>
    <property type="match status" value="1"/>
</dbReference>
<feature type="coiled-coil region" evidence="5">
    <location>
        <begin position="33"/>
        <end position="155"/>
    </location>
</feature>
<protein>
    <submittedName>
        <fullName evidence="7">DUF4041 domain-containing protein</fullName>
    </submittedName>
</protein>
<dbReference type="EMBL" id="CP063845">
    <property type="protein sequence ID" value="UFP95639.1"/>
    <property type="molecule type" value="Genomic_DNA"/>
</dbReference>
<dbReference type="PANTHER" id="PTHR46349">
    <property type="entry name" value="CINGULIN-LIKE PROTEIN 1-RELATED"/>
    <property type="match status" value="1"/>
</dbReference>
<evidence type="ECO:0000313" key="7">
    <source>
        <dbReference type="EMBL" id="UFP95639.1"/>
    </source>
</evidence>